<evidence type="ECO:0000313" key="3">
    <source>
        <dbReference type="Proteomes" id="UP000077266"/>
    </source>
</evidence>
<organism evidence="2 3">
    <name type="scientific">Exidia glandulosa HHB12029</name>
    <dbReference type="NCBI Taxonomy" id="1314781"/>
    <lineage>
        <taxon>Eukaryota</taxon>
        <taxon>Fungi</taxon>
        <taxon>Dikarya</taxon>
        <taxon>Basidiomycota</taxon>
        <taxon>Agaricomycotina</taxon>
        <taxon>Agaricomycetes</taxon>
        <taxon>Auriculariales</taxon>
        <taxon>Exidiaceae</taxon>
        <taxon>Exidia</taxon>
    </lineage>
</organism>
<feature type="region of interest" description="Disordered" evidence="1">
    <location>
        <begin position="1"/>
        <end position="79"/>
    </location>
</feature>
<dbReference type="EMBL" id="KV426519">
    <property type="protein sequence ID" value="KZV80127.1"/>
    <property type="molecule type" value="Genomic_DNA"/>
</dbReference>
<gene>
    <name evidence="2" type="ORF">EXIGLDRAFT_434082</name>
</gene>
<feature type="compositionally biased region" description="Low complexity" evidence="1">
    <location>
        <begin position="39"/>
        <end position="55"/>
    </location>
</feature>
<feature type="region of interest" description="Disordered" evidence="1">
    <location>
        <begin position="96"/>
        <end position="177"/>
    </location>
</feature>
<evidence type="ECO:0000313" key="2">
    <source>
        <dbReference type="EMBL" id="KZV80127.1"/>
    </source>
</evidence>
<dbReference type="InParanoid" id="A0A165B9H8"/>
<dbReference type="AlphaFoldDB" id="A0A165B9H8"/>
<keyword evidence="3" id="KW-1185">Reference proteome</keyword>
<dbReference type="Proteomes" id="UP000077266">
    <property type="component" value="Unassembled WGS sequence"/>
</dbReference>
<protein>
    <submittedName>
        <fullName evidence="2">Uncharacterized protein</fullName>
    </submittedName>
</protein>
<feature type="compositionally biased region" description="Polar residues" evidence="1">
    <location>
        <begin position="9"/>
        <end position="33"/>
    </location>
</feature>
<evidence type="ECO:0000256" key="1">
    <source>
        <dbReference type="SAM" id="MobiDB-lite"/>
    </source>
</evidence>
<accession>A0A165B9H8</accession>
<feature type="compositionally biased region" description="Basic and acidic residues" evidence="1">
    <location>
        <begin position="98"/>
        <end position="107"/>
    </location>
</feature>
<feature type="compositionally biased region" description="Pro residues" evidence="1">
    <location>
        <begin position="143"/>
        <end position="156"/>
    </location>
</feature>
<name>A0A165B9H8_EXIGL</name>
<sequence length="254" mass="27346">MSEPLNSPRFASTRKTVKSLGQSSPAPLSSATNRPLPVPSSSRTRAPSSSQPLSDRSSHGAAYHASLAQPPLPFNLPPGYRLVPYVITGAAPSSAHTETIDPVHDDNPLAIVPYVPPPSPPDMTVALRPHPAPASAADRHHQPTPPSPPRGLPPLSPGGNPWDKSDDEDEVESPRVTARKNYEFHLYASMRYLETKSMANGKQQSKSAKVTQTIHAKVLQLSRNQFIMLFLKAHDAVALYKVTAEGPPFLISLG</sequence>
<reference evidence="2 3" key="1">
    <citation type="journal article" date="2016" name="Mol. Biol. Evol.">
        <title>Comparative Genomics of Early-Diverging Mushroom-Forming Fungi Provides Insights into the Origins of Lignocellulose Decay Capabilities.</title>
        <authorList>
            <person name="Nagy L.G."/>
            <person name="Riley R."/>
            <person name="Tritt A."/>
            <person name="Adam C."/>
            <person name="Daum C."/>
            <person name="Floudas D."/>
            <person name="Sun H."/>
            <person name="Yadav J.S."/>
            <person name="Pangilinan J."/>
            <person name="Larsson K.H."/>
            <person name="Matsuura K."/>
            <person name="Barry K."/>
            <person name="Labutti K."/>
            <person name="Kuo R."/>
            <person name="Ohm R.A."/>
            <person name="Bhattacharya S.S."/>
            <person name="Shirouzu T."/>
            <person name="Yoshinaga Y."/>
            <person name="Martin F.M."/>
            <person name="Grigoriev I.V."/>
            <person name="Hibbett D.S."/>
        </authorList>
    </citation>
    <scope>NUCLEOTIDE SEQUENCE [LARGE SCALE GENOMIC DNA]</scope>
    <source>
        <strain evidence="2 3">HHB12029</strain>
    </source>
</reference>
<proteinExistence type="predicted"/>